<evidence type="ECO:0000313" key="1">
    <source>
        <dbReference type="EMBL" id="KAF2901642.1"/>
    </source>
</evidence>
<dbReference type="EMBL" id="VTPC01001527">
    <property type="protein sequence ID" value="KAF2901642.1"/>
    <property type="molecule type" value="Genomic_DNA"/>
</dbReference>
<dbReference type="AlphaFoldDB" id="A0A8K0DEK0"/>
<name>A0A8K0DEK0_IGNLU</name>
<comment type="caution">
    <text evidence="1">The sequence shown here is derived from an EMBL/GenBank/DDBJ whole genome shotgun (WGS) entry which is preliminary data.</text>
</comment>
<protein>
    <submittedName>
        <fullName evidence="1">Uncharacterized protein</fullName>
    </submittedName>
</protein>
<evidence type="ECO:0000313" key="2">
    <source>
        <dbReference type="Proteomes" id="UP000801492"/>
    </source>
</evidence>
<dbReference type="OrthoDB" id="6781945at2759"/>
<reference evidence="1" key="1">
    <citation type="submission" date="2019-08" db="EMBL/GenBank/DDBJ databases">
        <title>The genome of the North American firefly Photinus pyralis.</title>
        <authorList>
            <consortium name="Photinus pyralis genome working group"/>
            <person name="Fallon T.R."/>
            <person name="Sander Lower S.E."/>
            <person name="Weng J.-K."/>
        </authorList>
    </citation>
    <scope>NUCLEOTIDE SEQUENCE</scope>
    <source>
        <strain evidence="1">TRF0915ILg1</strain>
        <tissue evidence="1">Whole body</tissue>
    </source>
</reference>
<accession>A0A8K0DEK0</accession>
<dbReference type="Proteomes" id="UP000801492">
    <property type="component" value="Unassembled WGS sequence"/>
</dbReference>
<keyword evidence="2" id="KW-1185">Reference proteome</keyword>
<organism evidence="1 2">
    <name type="scientific">Ignelater luminosus</name>
    <name type="common">Cucubano</name>
    <name type="synonym">Pyrophorus luminosus</name>
    <dbReference type="NCBI Taxonomy" id="2038154"/>
    <lineage>
        <taxon>Eukaryota</taxon>
        <taxon>Metazoa</taxon>
        <taxon>Ecdysozoa</taxon>
        <taxon>Arthropoda</taxon>
        <taxon>Hexapoda</taxon>
        <taxon>Insecta</taxon>
        <taxon>Pterygota</taxon>
        <taxon>Neoptera</taxon>
        <taxon>Endopterygota</taxon>
        <taxon>Coleoptera</taxon>
        <taxon>Polyphaga</taxon>
        <taxon>Elateriformia</taxon>
        <taxon>Elateroidea</taxon>
        <taxon>Elateridae</taxon>
        <taxon>Agrypninae</taxon>
        <taxon>Pyrophorini</taxon>
        <taxon>Ignelater</taxon>
    </lineage>
</organism>
<sequence length="75" mass="8723">MYMAFDAVSYVEKVPEKVEDLENKDEKFWRKAMEKEQKLAKMRDNKCKSLIVQCLDDGLELSTEGSIVTDNAYII</sequence>
<gene>
    <name evidence="1" type="ORF">ILUMI_04544</name>
</gene>
<proteinExistence type="predicted"/>